<comment type="caution">
    <text evidence="8">The sequence shown here is derived from an EMBL/GenBank/DDBJ whole genome shotgun (WGS) entry which is preliminary data.</text>
</comment>
<feature type="region of interest" description="Disordered" evidence="6">
    <location>
        <begin position="573"/>
        <end position="593"/>
    </location>
</feature>
<dbReference type="InterPro" id="IPR003439">
    <property type="entry name" value="ABC_transporter-like_ATP-bd"/>
</dbReference>
<feature type="domain" description="ABC transporter" evidence="7">
    <location>
        <begin position="2"/>
        <end position="246"/>
    </location>
</feature>
<evidence type="ECO:0000256" key="4">
    <source>
        <dbReference type="ARBA" id="ARBA00061571"/>
    </source>
</evidence>
<dbReference type="Pfam" id="PF00005">
    <property type="entry name" value="ABC_tran"/>
    <property type="match status" value="2"/>
</dbReference>
<dbReference type="FunFam" id="3.40.50.300:FF:000011">
    <property type="entry name" value="Putative ABC transporter ATP-binding component"/>
    <property type="match status" value="1"/>
</dbReference>
<sequence>MLKFDSVALRRGSKLLFEDATVQLHAGWKVGVTGRNGAGKSSLFALVGGELAPDSGEFSRPRDWTLAHVRQETPALARSALDYVLDGDVEYRAIERDLAAAEAAHDAVRQAALHERLHVIGGYAAPARAGALMHGLGFVAADEPRHVSEFSGGWRMRLNLAQALMCRSDLLLLDEPTNHLDLDAVFWLEEWLRRYPGTLLLISHDREFLDNVVSHVLEIADERVELFAGTLSGFERKRAERLVLQQAQYERQQRERAHLQSFVDRFKAKASKARQAQSRVKALERMVEIAPVRAASSIRFEFREPEALPYPLARLDEAAAGYGDRTVLSGVKLSLVPGDRIALLGANGAGKSTLIKLLSGAIAVREGERFEAKGLKIGYFAQHQLEQLDPRASAVEHLKRLDPALGEQAARDFLGGFGFLGERALELVAPFSGGEKARLCLALTVWQRPNLLLLDEPTNHLDLDMREALTEAINGFDGALVLVAHDRSLIRTCCETLYLVGGGRLQPYDGDLEDYARIVLRQTAAADAEASAAAPAGGTRKDDRRERAEQRARLAPMKNEVTRIEKRMAEVDAKKRKAEEQLQDPALYEQPSSPRIGELTRLVAELRAQFAQLEEDWLHAQEALEQASG</sequence>
<protein>
    <recommendedName>
        <fullName evidence="5">Probable ATP-binding protein YheS</fullName>
    </recommendedName>
</protein>
<dbReference type="GO" id="GO:0005524">
    <property type="term" value="F:ATP binding"/>
    <property type="evidence" value="ECO:0007669"/>
    <property type="project" value="UniProtKB-KW"/>
</dbReference>
<feature type="compositionally biased region" description="Basic and acidic residues" evidence="6">
    <location>
        <begin position="539"/>
        <end position="551"/>
    </location>
</feature>
<dbReference type="InterPro" id="IPR050611">
    <property type="entry name" value="ABCF"/>
</dbReference>
<evidence type="ECO:0000256" key="6">
    <source>
        <dbReference type="SAM" id="MobiDB-lite"/>
    </source>
</evidence>
<dbReference type="InterPro" id="IPR003593">
    <property type="entry name" value="AAA+_ATPase"/>
</dbReference>
<dbReference type="AlphaFoldDB" id="A0A9X4BH29"/>
<accession>A0A9X4BH29</accession>
<keyword evidence="9" id="KW-1185">Reference proteome</keyword>
<comment type="similarity">
    <text evidence="4">Belongs to the ABC transporter superfamily. ABCF family. YheS subfamily.</text>
</comment>
<dbReference type="CDD" id="cd03221">
    <property type="entry name" value="ABCF_EF-3"/>
    <property type="match status" value="2"/>
</dbReference>
<reference evidence="8" key="1">
    <citation type="submission" date="2023-02" db="EMBL/GenBank/DDBJ databases">
        <title>Tahibacter soli sp. nov. isolated from soil.</title>
        <authorList>
            <person name="Baek J.H."/>
            <person name="Lee J.K."/>
            <person name="Choi D.G."/>
            <person name="Jeon C.O."/>
        </authorList>
    </citation>
    <scope>NUCLEOTIDE SEQUENCE</scope>
    <source>
        <strain evidence="8">BL</strain>
    </source>
</reference>
<dbReference type="Proteomes" id="UP001139971">
    <property type="component" value="Unassembled WGS sequence"/>
</dbReference>
<name>A0A9X4BH29_9GAMM</name>
<keyword evidence="2" id="KW-0547">Nucleotide-binding</keyword>
<organism evidence="8 9">
    <name type="scientific">Tahibacter soli</name>
    <dbReference type="NCBI Taxonomy" id="2983605"/>
    <lineage>
        <taxon>Bacteria</taxon>
        <taxon>Pseudomonadati</taxon>
        <taxon>Pseudomonadota</taxon>
        <taxon>Gammaproteobacteria</taxon>
        <taxon>Lysobacterales</taxon>
        <taxon>Rhodanobacteraceae</taxon>
        <taxon>Tahibacter</taxon>
    </lineage>
</organism>
<feature type="region of interest" description="Disordered" evidence="6">
    <location>
        <begin position="529"/>
        <end position="551"/>
    </location>
</feature>
<dbReference type="PANTHER" id="PTHR19211">
    <property type="entry name" value="ATP-BINDING TRANSPORT PROTEIN-RELATED"/>
    <property type="match status" value="1"/>
</dbReference>
<dbReference type="SUPFAM" id="SSF52540">
    <property type="entry name" value="P-loop containing nucleoside triphosphate hydrolases"/>
    <property type="match status" value="2"/>
</dbReference>
<dbReference type="FunFam" id="3.40.50.300:FF:002053">
    <property type="entry name" value="ABC transporter ATP-binding protein"/>
    <property type="match status" value="1"/>
</dbReference>
<keyword evidence="3 8" id="KW-0067">ATP-binding</keyword>
<dbReference type="InterPro" id="IPR027417">
    <property type="entry name" value="P-loop_NTPase"/>
</dbReference>
<dbReference type="EMBL" id="JAOVZO020000008">
    <property type="protein sequence ID" value="MDC8012296.1"/>
    <property type="molecule type" value="Genomic_DNA"/>
</dbReference>
<feature type="domain" description="ABC transporter" evidence="7">
    <location>
        <begin position="313"/>
        <end position="527"/>
    </location>
</feature>
<dbReference type="SMART" id="SM00382">
    <property type="entry name" value="AAA"/>
    <property type="match status" value="2"/>
</dbReference>
<dbReference type="PROSITE" id="PS00211">
    <property type="entry name" value="ABC_TRANSPORTER_1"/>
    <property type="match status" value="2"/>
</dbReference>
<evidence type="ECO:0000256" key="1">
    <source>
        <dbReference type="ARBA" id="ARBA00022737"/>
    </source>
</evidence>
<dbReference type="PANTHER" id="PTHR19211:SF14">
    <property type="entry name" value="ATP-BINDING CASSETTE SUB-FAMILY F MEMBER 1"/>
    <property type="match status" value="1"/>
</dbReference>
<keyword evidence="1" id="KW-0677">Repeat</keyword>
<dbReference type="InterPro" id="IPR017871">
    <property type="entry name" value="ABC_transporter-like_CS"/>
</dbReference>
<dbReference type="GO" id="GO:0016887">
    <property type="term" value="F:ATP hydrolysis activity"/>
    <property type="evidence" value="ECO:0007669"/>
    <property type="project" value="InterPro"/>
</dbReference>
<dbReference type="PROSITE" id="PS50893">
    <property type="entry name" value="ABC_TRANSPORTER_2"/>
    <property type="match status" value="2"/>
</dbReference>
<evidence type="ECO:0000256" key="3">
    <source>
        <dbReference type="ARBA" id="ARBA00022840"/>
    </source>
</evidence>
<evidence type="ECO:0000313" key="9">
    <source>
        <dbReference type="Proteomes" id="UP001139971"/>
    </source>
</evidence>
<evidence type="ECO:0000256" key="5">
    <source>
        <dbReference type="ARBA" id="ARBA00069073"/>
    </source>
</evidence>
<dbReference type="InterPro" id="IPR032781">
    <property type="entry name" value="ABC_tran_Xtn"/>
</dbReference>
<dbReference type="Gene3D" id="3.40.50.300">
    <property type="entry name" value="P-loop containing nucleotide triphosphate hydrolases"/>
    <property type="match status" value="2"/>
</dbReference>
<evidence type="ECO:0000313" key="8">
    <source>
        <dbReference type="EMBL" id="MDC8012296.1"/>
    </source>
</evidence>
<proteinExistence type="inferred from homology"/>
<dbReference type="Pfam" id="PF12848">
    <property type="entry name" value="ABC_tran_Xtn"/>
    <property type="match status" value="1"/>
</dbReference>
<evidence type="ECO:0000256" key="2">
    <source>
        <dbReference type="ARBA" id="ARBA00022741"/>
    </source>
</evidence>
<evidence type="ECO:0000259" key="7">
    <source>
        <dbReference type="PROSITE" id="PS50893"/>
    </source>
</evidence>
<dbReference type="RefSeq" id="WP_263543789.1">
    <property type="nucleotide sequence ID" value="NZ_JAOVZO020000008.1"/>
</dbReference>
<gene>
    <name evidence="8" type="ORF">OD750_007010</name>
</gene>